<dbReference type="SUPFAM" id="SSF47413">
    <property type="entry name" value="lambda repressor-like DNA-binding domains"/>
    <property type="match status" value="1"/>
</dbReference>
<keyword evidence="5" id="KW-1185">Reference proteome</keyword>
<proteinExistence type="predicted"/>
<protein>
    <submittedName>
        <fullName evidence="4">DUF2690 domain-containing protein</fullName>
    </submittedName>
</protein>
<feature type="region of interest" description="Disordered" evidence="1">
    <location>
        <begin position="455"/>
        <end position="485"/>
    </location>
</feature>
<keyword evidence="2" id="KW-0812">Transmembrane</keyword>
<sequence>MPRWRPLPEELDPQIREFTSQLRRLVDRSGMSVATVADRTGYSKSSWEKYLGGRLLPPRGAAHALAEVTDTDIRHLETMWELAERAWSRAEMRHDVTMEAIRVAQAREALGEFWDEPAKGKKRPRNKAKAKGEGREKDQAGKRGKGDSRNGEAAGTGDDGEPLNTSASTAFSAAPPSASQLSGGTAADGSDRARQADLLKPPADDQTAMLRPLPRRGAAGDRQRVDLGAWSAPQERSPAGQDDPAGTYALGGVASLRKGKAAEGADTPGAAASGAVPGPPGYPGGPGGPEPQGTPEDPERASRKVRYAALFAGAAGAFAVIAVGVLMFGLPGVTDNSNASPKPSPSTSAPNLPAGVKCQGKDCIGKDPEEMGCGGQNVKSSSSAFVGPSMVEVRYSEICKAAWGRITGAAQGDGLKISAGGHAESDEVGATNDAYTEMVAVTSATEARACATLAAGTTGCTDPGGTESSAPAAEPSAPAAEPSGP</sequence>
<feature type="domain" description="HTH cro/C1-type" evidence="3">
    <location>
        <begin position="21"/>
        <end position="76"/>
    </location>
</feature>
<feature type="region of interest" description="Disordered" evidence="1">
    <location>
        <begin position="114"/>
        <end position="301"/>
    </location>
</feature>
<feature type="compositionally biased region" description="Low complexity" evidence="1">
    <location>
        <begin position="165"/>
        <end position="179"/>
    </location>
</feature>
<accession>A0ABV9A1Y2</accession>
<organism evidence="4 5">
    <name type="scientific">Streptomyces ovatisporus</name>
    <dbReference type="NCBI Taxonomy" id="1128682"/>
    <lineage>
        <taxon>Bacteria</taxon>
        <taxon>Bacillati</taxon>
        <taxon>Actinomycetota</taxon>
        <taxon>Actinomycetes</taxon>
        <taxon>Kitasatosporales</taxon>
        <taxon>Streptomycetaceae</taxon>
        <taxon>Streptomyces</taxon>
    </lineage>
</organism>
<feature type="compositionally biased region" description="Low complexity" evidence="1">
    <location>
        <begin position="262"/>
        <end position="276"/>
    </location>
</feature>
<feature type="compositionally biased region" description="Basic residues" evidence="1">
    <location>
        <begin position="120"/>
        <end position="129"/>
    </location>
</feature>
<keyword evidence="2" id="KW-0472">Membrane</keyword>
<evidence type="ECO:0000313" key="5">
    <source>
        <dbReference type="Proteomes" id="UP001595997"/>
    </source>
</evidence>
<evidence type="ECO:0000259" key="3">
    <source>
        <dbReference type="SMART" id="SM00530"/>
    </source>
</evidence>
<dbReference type="Proteomes" id="UP001595997">
    <property type="component" value="Unassembled WGS sequence"/>
</dbReference>
<gene>
    <name evidence="4" type="ORF">ACFPA8_00980</name>
</gene>
<keyword evidence="2" id="KW-1133">Transmembrane helix</keyword>
<dbReference type="SMART" id="SM00530">
    <property type="entry name" value="HTH_XRE"/>
    <property type="match status" value="1"/>
</dbReference>
<reference evidence="5" key="1">
    <citation type="journal article" date="2019" name="Int. J. Syst. Evol. Microbiol.">
        <title>The Global Catalogue of Microorganisms (GCM) 10K type strain sequencing project: providing services to taxonomists for standard genome sequencing and annotation.</title>
        <authorList>
            <consortium name="The Broad Institute Genomics Platform"/>
            <consortium name="The Broad Institute Genome Sequencing Center for Infectious Disease"/>
            <person name="Wu L."/>
            <person name="Ma J."/>
        </authorList>
    </citation>
    <scope>NUCLEOTIDE SEQUENCE [LARGE SCALE GENOMIC DNA]</scope>
    <source>
        <strain evidence="5">CGMCC 4.7357</strain>
    </source>
</reference>
<name>A0ABV9A1Y2_9ACTN</name>
<dbReference type="RefSeq" id="WP_386440740.1">
    <property type="nucleotide sequence ID" value="NZ_JBHSFH010000002.1"/>
</dbReference>
<feature type="transmembrane region" description="Helical" evidence="2">
    <location>
        <begin position="307"/>
        <end position="330"/>
    </location>
</feature>
<dbReference type="InterPro" id="IPR021224">
    <property type="entry name" value="DUF2690"/>
</dbReference>
<dbReference type="Pfam" id="PF10901">
    <property type="entry name" value="DUF2690"/>
    <property type="match status" value="1"/>
</dbReference>
<evidence type="ECO:0000256" key="2">
    <source>
        <dbReference type="SAM" id="Phobius"/>
    </source>
</evidence>
<feature type="compositionally biased region" description="Pro residues" evidence="1">
    <location>
        <begin position="277"/>
        <end position="289"/>
    </location>
</feature>
<dbReference type="Pfam" id="PF13560">
    <property type="entry name" value="HTH_31"/>
    <property type="match status" value="1"/>
</dbReference>
<comment type="caution">
    <text evidence="4">The sequence shown here is derived from an EMBL/GenBank/DDBJ whole genome shotgun (WGS) entry which is preliminary data.</text>
</comment>
<evidence type="ECO:0000313" key="4">
    <source>
        <dbReference type="EMBL" id="MFC4492710.1"/>
    </source>
</evidence>
<dbReference type="EMBL" id="JBHSFH010000002">
    <property type="protein sequence ID" value="MFC4492710.1"/>
    <property type="molecule type" value="Genomic_DNA"/>
</dbReference>
<feature type="compositionally biased region" description="Basic and acidic residues" evidence="1">
    <location>
        <begin position="130"/>
        <end position="150"/>
    </location>
</feature>
<evidence type="ECO:0000256" key="1">
    <source>
        <dbReference type="SAM" id="MobiDB-lite"/>
    </source>
</evidence>
<dbReference type="CDD" id="cd00093">
    <property type="entry name" value="HTH_XRE"/>
    <property type="match status" value="1"/>
</dbReference>
<dbReference type="InterPro" id="IPR001387">
    <property type="entry name" value="Cro/C1-type_HTH"/>
</dbReference>
<dbReference type="InterPro" id="IPR010982">
    <property type="entry name" value="Lambda_DNA-bd_dom_sf"/>
</dbReference>